<evidence type="ECO:0000313" key="9">
    <source>
        <dbReference type="EMBL" id="CAD8209014.1"/>
    </source>
</evidence>
<feature type="repeat" description="WD" evidence="7">
    <location>
        <begin position="155"/>
        <end position="195"/>
    </location>
</feature>
<evidence type="ECO:0000256" key="4">
    <source>
        <dbReference type="ARBA" id="ARBA00022574"/>
    </source>
</evidence>
<evidence type="ECO:0000313" key="10">
    <source>
        <dbReference type="Proteomes" id="UP000683925"/>
    </source>
</evidence>
<dbReference type="GO" id="GO:0097361">
    <property type="term" value="C:cytosolic [4Fe-4S] assembly targeting complex"/>
    <property type="evidence" value="ECO:0007669"/>
    <property type="project" value="TreeGrafter"/>
</dbReference>
<evidence type="ECO:0000256" key="3">
    <source>
        <dbReference type="ARBA" id="ARBA00022552"/>
    </source>
</evidence>
<dbReference type="OrthoDB" id="284782at2759"/>
<dbReference type="PANTHER" id="PTHR19920:SF0">
    <property type="entry name" value="CYTOSOLIC IRON-SULFUR PROTEIN ASSEMBLY PROTEIN CIAO1-RELATED"/>
    <property type="match status" value="1"/>
</dbReference>
<evidence type="ECO:0000256" key="1">
    <source>
        <dbReference type="ARBA" id="ARBA00004604"/>
    </source>
</evidence>
<keyword evidence="3" id="KW-0698">rRNA processing</keyword>
<dbReference type="PANTHER" id="PTHR19920">
    <property type="entry name" value="WD40 PROTEIN CIAO1"/>
    <property type="match status" value="1"/>
</dbReference>
<protein>
    <recommendedName>
        <fullName evidence="8">WD repeat-containing protein 75 second beta-propeller domain-containing protein</fullName>
    </recommendedName>
</protein>
<dbReference type="PROSITE" id="PS50082">
    <property type="entry name" value="WD_REPEATS_2"/>
    <property type="match status" value="1"/>
</dbReference>
<proteinExistence type="predicted"/>
<dbReference type="InterPro" id="IPR001680">
    <property type="entry name" value="WD40_rpt"/>
</dbReference>
<gene>
    <name evidence="9" type="ORF">POCTA_138.1.T1460001</name>
</gene>
<dbReference type="AlphaFoldDB" id="A0A8S1YC08"/>
<reference evidence="9" key="1">
    <citation type="submission" date="2021-01" db="EMBL/GenBank/DDBJ databases">
        <authorList>
            <consortium name="Genoscope - CEA"/>
            <person name="William W."/>
        </authorList>
    </citation>
    <scope>NUCLEOTIDE SEQUENCE</scope>
</reference>
<keyword evidence="6" id="KW-0539">Nucleus</keyword>
<dbReference type="PROSITE" id="PS50294">
    <property type="entry name" value="WD_REPEATS_REGION"/>
    <property type="match status" value="1"/>
</dbReference>
<comment type="caution">
    <text evidence="9">The sequence shown here is derived from an EMBL/GenBank/DDBJ whole genome shotgun (WGS) entry which is preliminary data.</text>
</comment>
<keyword evidence="4 7" id="KW-0853">WD repeat</keyword>
<dbReference type="InterPro" id="IPR057644">
    <property type="entry name" value="Beta-prop_WDR75_2nd"/>
</dbReference>
<evidence type="ECO:0000259" key="8">
    <source>
        <dbReference type="Pfam" id="PF23769"/>
    </source>
</evidence>
<accession>A0A8S1YC08</accession>
<dbReference type="Pfam" id="PF23769">
    <property type="entry name" value="Beta-prop_WDR75_2nd"/>
    <property type="match status" value="1"/>
</dbReference>
<evidence type="ECO:0000256" key="7">
    <source>
        <dbReference type="PROSITE-ProRule" id="PRU00221"/>
    </source>
</evidence>
<sequence>MHSEQISKISKKVKKNQLNFRKTTKTIKDYKKVFEYILLPNWSIKQLETCYAIAINNINTLCIVAMCSAIKIIQLPQIQNKSNYAFLENKPEYIQLQILEGIHTNLVSTLNFMSKTENHDQFISGSFDGRIIIWTPKKLEENQIQQKSWSAQFILLGHASYVNCLILQNDESFITGSCDKTIKVWKYQKMKNFWSCSQTIFEHTDIVLGLSISEDKKQLVSSGRDKIIIIMKFTSNGQLQICQKIQVDVGGIRITFITNELFMVLQESSTHLHIYKATRKGIYEKYQEFPVSGGGQGCDYYFPAQHIKPLNLLVLKNGRCVNLIQISINPNKQGLFIECNLEQVITFGKLEVSKTYGTMSNNGELLVTWNSTSNQLQFRILKNWNEKNQNI</sequence>
<evidence type="ECO:0000256" key="5">
    <source>
        <dbReference type="ARBA" id="ARBA00022737"/>
    </source>
</evidence>
<evidence type="ECO:0000256" key="2">
    <source>
        <dbReference type="ARBA" id="ARBA00022517"/>
    </source>
</evidence>
<evidence type="ECO:0000256" key="6">
    <source>
        <dbReference type="ARBA" id="ARBA00023242"/>
    </source>
</evidence>
<keyword evidence="2" id="KW-0690">Ribosome biogenesis</keyword>
<dbReference type="SMART" id="SM00320">
    <property type="entry name" value="WD40"/>
    <property type="match status" value="3"/>
</dbReference>
<keyword evidence="5" id="KW-0677">Repeat</keyword>
<dbReference type="EMBL" id="CAJJDP010000148">
    <property type="protein sequence ID" value="CAD8209014.1"/>
    <property type="molecule type" value="Genomic_DNA"/>
</dbReference>
<dbReference type="OMA" id="CIVAMCS"/>
<comment type="subcellular location">
    <subcellularLocation>
        <location evidence="1">Nucleus</location>
        <location evidence="1">Nucleolus</location>
    </subcellularLocation>
</comment>
<name>A0A8S1YC08_PAROT</name>
<dbReference type="Proteomes" id="UP000683925">
    <property type="component" value="Unassembled WGS sequence"/>
</dbReference>
<organism evidence="9 10">
    <name type="scientific">Paramecium octaurelia</name>
    <dbReference type="NCBI Taxonomy" id="43137"/>
    <lineage>
        <taxon>Eukaryota</taxon>
        <taxon>Sar</taxon>
        <taxon>Alveolata</taxon>
        <taxon>Ciliophora</taxon>
        <taxon>Intramacronucleata</taxon>
        <taxon>Oligohymenophorea</taxon>
        <taxon>Peniculida</taxon>
        <taxon>Parameciidae</taxon>
        <taxon>Paramecium</taxon>
    </lineage>
</organism>
<keyword evidence="10" id="KW-1185">Reference proteome</keyword>
<dbReference type="GO" id="GO:0016226">
    <property type="term" value="P:iron-sulfur cluster assembly"/>
    <property type="evidence" value="ECO:0007669"/>
    <property type="project" value="TreeGrafter"/>
</dbReference>
<feature type="domain" description="WD repeat-containing protein 75 second beta-propeller" evidence="8">
    <location>
        <begin position="99"/>
        <end position="209"/>
    </location>
</feature>